<dbReference type="InterPro" id="IPR001471">
    <property type="entry name" value="AP2/ERF_dom"/>
</dbReference>
<dbReference type="Pfam" id="PF00847">
    <property type="entry name" value="AP2"/>
    <property type="match status" value="1"/>
</dbReference>
<dbReference type="SUPFAM" id="SSF54171">
    <property type="entry name" value="DNA-binding domain"/>
    <property type="match status" value="1"/>
</dbReference>
<feature type="domain" description="AP2/ERF" evidence="8">
    <location>
        <begin position="57"/>
        <end position="114"/>
    </location>
</feature>
<evidence type="ECO:0000256" key="7">
    <source>
        <dbReference type="ARBA" id="ARBA00024343"/>
    </source>
</evidence>
<dbReference type="GO" id="GO:0003700">
    <property type="term" value="F:DNA-binding transcription factor activity"/>
    <property type="evidence" value="ECO:0007669"/>
    <property type="project" value="InterPro"/>
</dbReference>
<dbReference type="AlphaFoldDB" id="A0AA86S3Z9"/>
<evidence type="ECO:0000313" key="10">
    <source>
        <dbReference type="Proteomes" id="UP001189624"/>
    </source>
</evidence>
<dbReference type="InterPro" id="IPR016177">
    <property type="entry name" value="DNA-bd_dom_sf"/>
</dbReference>
<organism evidence="9 10">
    <name type="scientific">Sphenostylis stenocarpa</name>
    <dbReference type="NCBI Taxonomy" id="92480"/>
    <lineage>
        <taxon>Eukaryota</taxon>
        <taxon>Viridiplantae</taxon>
        <taxon>Streptophyta</taxon>
        <taxon>Embryophyta</taxon>
        <taxon>Tracheophyta</taxon>
        <taxon>Spermatophyta</taxon>
        <taxon>Magnoliopsida</taxon>
        <taxon>eudicotyledons</taxon>
        <taxon>Gunneridae</taxon>
        <taxon>Pentapetalae</taxon>
        <taxon>rosids</taxon>
        <taxon>fabids</taxon>
        <taxon>Fabales</taxon>
        <taxon>Fabaceae</taxon>
        <taxon>Papilionoideae</taxon>
        <taxon>50 kb inversion clade</taxon>
        <taxon>NPAAA clade</taxon>
        <taxon>indigoferoid/millettioid clade</taxon>
        <taxon>Phaseoleae</taxon>
        <taxon>Sphenostylis</taxon>
    </lineage>
</organism>
<keyword evidence="5" id="KW-0804">Transcription</keyword>
<evidence type="ECO:0000256" key="3">
    <source>
        <dbReference type="ARBA" id="ARBA00023015"/>
    </source>
</evidence>
<keyword evidence="10" id="KW-1185">Reference proteome</keyword>
<dbReference type="Gramene" id="rna-AYBTSS11_LOCUS8645">
    <property type="protein sequence ID" value="CAJ1938561.1"/>
    <property type="gene ID" value="gene-AYBTSS11_LOCUS8645"/>
</dbReference>
<dbReference type="InterPro" id="IPR050913">
    <property type="entry name" value="AP2/ERF_ERF"/>
</dbReference>
<dbReference type="PANTHER" id="PTHR31194">
    <property type="entry name" value="SHN SHINE , DNA BINDING / TRANSCRIPTION FACTOR"/>
    <property type="match status" value="1"/>
</dbReference>
<keyword evidence="3" id="KW-0805">Transcription regulation</keyword>
<reference evidence="9" key="1">
    <citation type="submission" date="2023-10" db="EMBL/GenBank/DDBJ databases">
        <authorList>
            <person name="Domelevo Entfellner J.-B."/>
        </authorList>
    </citation>
    <scope>NUCLEOTIDE SEQUENCE</scope>
</reference>
<dbReference type="GO" id="GO:0009877">
    <property type="term" value="P:nodulation"/>
    <property type="evidence" value="ECO:0007669"/>
    <property type="project" value="UniProtKB-KW"/>
</dbReference>
<proteinExistence type="inferred from homology"/>
<keyword evidence="4" id="KW-0238">DNA-binding</keyword>
<dbReference type="FunFam" id="3.30.730.10:FF:000005">
    <property type="entry name" value="ethylene-responsive transcription factor RAP2-11"/>
    <property type="match status" value="1"/>
</dbReference>
<dbReference type="EMBL" id="OY731400">
    <property type="protein sequence ID" value="CAJ1938561.1"/>
    <property type="molecule type" value="Genomic_DNA"/>
</dbReference>
<dbReference type="PANTHER" id="PTHR31194:SF90">
    <property type="entry name" value="ETHYLENE-RESPONSIVE TRANSCRIPTION FACTOR RAP2-11"/>
    <property type="match status" value="1"/>
</dbReference>
<dbReference type="GO" id="GO:0003677">
    <property type="term" value="F:DNA binding"/>
    <property type="evidence" value="ECO:0007669"/>
    <property type="project" value="UniProtKB-KW"/>
</dbReference>
<keyword evidence="2" id="KW-0536">Nodulation</keyword>
<dbReference type="SMART" id="SM00380">
    <property type="entry name" value="AP2"/>
    <property type="match status" value="1"/>
</dbReference>
<dbReference type="GO" id="GO:0005634">
    <property type="term" value="C:nucleus"/>
    <property type="evidence" value="ECO:0007669"/>
    <property type="project" value="UniProtKB-SubCell"/>
</dbReference>
<gene>
    <name evidence="9" type="ORF">AYBTSS11_LOCUS8645</name>
</gene>
<dbReference type="Proteomes" id="UP001189624">
    <property type="component" value="Chromosome 3"/>
</dbReference>
<evidence type="ECO:0000256" key="1">
    <source>
        <dbReference type="ARBA" id="ARBA00004123"/>
    </source>
</evidence>
<evidence type="ECO:0000256" key="6">
    <source>
        <dbReference type="ARBA" id="ARBA00023242"/>
    </source>
</evidence>
<dbReference type="CDD" id="cd00018">
    <property type="entry name" value="AP2"/>
    <property type="match status" value="1"/>
</dbReference>
<name>A0AA86S3Z9_9FABA</name>
<comment type="subcellular location">
    <subcellularLocation>
        <location evidence="1">Nucleus</location>
    </subcellularLocation>
</comment>
<dbReference type="InterPro" id="IPR036955">
    <property type="entry name" value="AP2/ERF_dom_sf"/>
</dbReference>
<sequence length="282" mass="31959">MQMNLKLWYFSSFTCPYIYVYVKSKLIAIALMGMEHQIQRAKDDRFCEKLKMKNKPKFVGVRQRASGKWAAEIKDTSKKIRMWLGTYQTAEEAARAYDEAACLLRGSNTRTNFSTHGCSSIATNSPISLKLRNLLDRKAMSNQGQVQNHSSSISPTFQGAIGPNASTINNIMVMEETSACGGEGESLFVVQNQVSDNMYAVDMNMINCAMSVTPNASQLDFSWPLAQQRINKLPLPKDGLNVERQLSNLVYATNEFHHVEDSYEYEYDYDVNYPLSHFLCFT</sequence>
<evidence type="ECO:0000313" key="9">
    <source>
        <dbReference type="EMBL" id="CAJ1938561.1"/>
    </source>
</evidence>
<dbReference type="Gene3D" id="3.30.730.10">
    <property type="entry name" value="AP2/ERF domain"/>
    <property type="match status" value="1"/>
</dbReference>
<evidence type="ECO:0000256" key="2">
    <source>
        <dbReference type="ARBA" id="ARBA00022458"/>
    </source>
</evidence>
<dbReference type="PROSITE" id="PS51032">
    <property type="entry name" value="AP2_ERF"/>
    <property type="match status" value="1"/>
</dbReference>
<evidence type="ECO:0000256" key="4">
    <source>
        <dbReference type="ARBA" id="ARBA00023125"/>
    </source>
</evidence>
<keyword evidence="6" id="KW-0539">Nucleus</keyword>
<accession>A0AA86S3Z9</accession>
<protein>
    <recommendedName>
        <fullName evidence="8">AP2/ERF domain-containing protein</fullName>
    </recommendedName>
</protein>
<evidence type="ECO:0000256" key="5">
    <source>
        <dbReference type="ARBA" id="ARBA00023163"/>
    </source>
</evidence>
<comment type="similarity">
    <text evidence="7">Belongs to the AP2/ERF transcription factor family. ERF subfamily.</text>
</comment>
<dbReference type="PRINTS" id="PR00367">
    <property type="entry name" value="ETHRSPELEMNT"/>
</dbReference>
<evidence type="ECO:0000259" key="8">
    <source>
        <dbReference type="PROSITE" id="PS51032"/>
    </source>
</evidence>